<proteinExistence type="predicted"/>
<organism evidence="2">
    <name type="scientific">Oryza brachyantha</name>
    <name type="common">malo sina</name>
    <dbReference type="NCBI Taxonomy" id="4533"/>
    <lineage>
        <taxon>Eukaryota</taxon>
        <taxon>Viridiplantae</taxon>
        <taxon>Streptophyta</taxon>
        <taxon>Embryophyta</taxon>
        <taxon>Tracheophyta</taxon>
        <taxon>Spermatophyta</taxon>
        <taxon>Magnoliopsida</taxon>
        <taxon>Liliopsida</taxon>
        <taxon>Poales</taxon>
        <taxon>Poaceae</taxon>
        <taxon>BOP clade</taxon>
        <taxon>Oryzoideae</taxon>
        <taxon>Oryzeae</taxon>
        <taxon>Oryzinae</taxon>
        <taxon>Oryza</taxon>
    </lineage>
</organism>
<dbReference type="AlphaFoldDB" id="J3L139"/>
<name>J3L139_ORYBR</name>
<accession>J3L139</accession>
<dbReference type="Gramene" id="OB01G29450.1">
    <property type="protein sequence ID" value="OB01G29450.1"/>
    <property type="gene ID" value="OB01G29450"/>
</dbReference>
<reference evidence="2" key="1">
    <citation type="journal article" date="2013" name="Nat. Commun.">
        <title>Whole-genome sequencing of Oryza brachyantha reveals mechanisms underlying Oryza genome evolution.</title>
        <authorList>
            <person name="Chen J."/>
            <person name="Huang Q."/>
            <person name="Gao D."/>
            <person name="Wang J."/>
            <person name="Lang Y."/>
            <person name="Liu T."/>
            <person name="Li B."/>
            <person name="Bai Z."/>
            <person name="Luis Goicoechea J."/>
            <person name="Liang C."/>
            <person name="Chen C."/>
            <person name="Zhang W."/>
            <person name="Sun S."/>
            <person name="Liao Y."/>
            <person name="Zhang X."/>
            <person name="Yang L."/>
            <person name="Song C."/>
            <person name="Wang M."/>
            <person name="Shi J."/>
            <person name="Liu G."/>
            <person name="Liu J."/>
            <person name="Zhou H."/>
            <person name="Zhou W."/>
            <person name="Yu Q."/>
            <person name="An N."/>
            <person name="Chen Y."/>
            <person name="Cai Q."/>
            <person name="Wang B."/>
            <person name="Liu B."/>
            <person name="Min J."/>
            <person name="Huang Y."/>
            <person name="Wu H."/>
            <person name="Li Z."/>
            <person name="Zhang Y."/>
            <person name="Yin Y."/>
            <person name="Song W."/>
            <person name="Jiang J."/>
            <person name="Jackson S.A."/>
            <person name="Wing R.A."/>
            <person name="Wang J."/>
            <person name="Chen M."/>
        </authorList>
    </citation>
    <scope>NUCLEOTIDE SEQUENCE [LARGE SCALE GENOMIC DNA]</scope>
    <source>
        <strain evidence="2">cv. IRGC 101232</strain>
    </source>
</reference>
<evidence type="ECO:0000256" key="1">
    <source>
        <dbReference type="SAM" id="MobiDB-lite"/>
    </source>
</evidence>
<evidence type="ECO:0000313" key="2">
    <source>
        <dbReference type="EnsemblPlants" id="OB01G29450.1"/>
    </source>
</evidence>
<dbReference type="EnsemblPlants" id="OB01G29450.1">
    <property type="protein sequence ID" value="OB01G29450.1"/>
    <property type="gene ID" value="OB01G29450"/>
</dbReference>
<feature type="region of interest" description="Disordered" evidence="1">
    <location>
        <begin position="1"/>
        <end position="24"/>
    </location>
</feature>
<sequence>MEYNPLGSGFHAEPTVQFDASNNSSSVGSFIPPLEIFMTSQSVQDEADRKHQDEEAAQLAKERRKELQHQEDEKDGRTKLVSSMSLLKSDDVWMMCNTDWKNKVDSLGPSKNNCAAMRVMISMEKSSVNDGNWRNNNAKIVAD</sequence>
<keyword evidence="3" id="KW-1185">Reference proteome</keyword>
<dbReference type="Proteomes" id="UP000006038">
    <property type="component" value="Chromosome 1"/>
</dbReference>
<reference evidence="2" key="2">
    <citation type="submission" date="2013-04" db="UniProtKB">
        <authorList>
            <consortium name="EnsemblPlants"/>
        </authorList>
    </citation>
    <scope>IDENTIFICATION</scope>
</reference>
<feature type="region of interest" description="Disordered" evidence="1">
    <location>
        <begin position="41"/>
        <end position="81"/>
    </location>
</feature>
<dbReference type="HOGENOM" id="CLU_1809172_0_0_1"/>
<evidence type="ECO:0000313" key="3">
    <source>
        <dbReference type="Proteomes" id="UP000006038"/>
    </source>
</evidence>
<protein>
    <submittedName>
        <fullName evidence="2">Uncharacterized protein</fullName>
    </submittedName>
</protein>
<feature type="compositionally biased region" description="Basic and acidic residues" evidence="1">
    <location>
        <begin position="46"/>
        <end position="78"/>
    </location>
</feature>